<feature type="region of interest" description="Disordered" evidence="4">
    <location>
        <begin position="67"/>
        <end position="96"/>
    </location>
</feature>
<protein>
    <recommendedName>
        <fullName evidence="5">FtsK gamma domain-containing protein</fullName>
    </recommendedName>
</protein>
<dbReference type="PRINTS" id="PR00819">
    <property type="entry name" value="CBXCFQXSUPER"/>
</dbReference>
<feature type="coiled-coil region" evidence="3">
    <location>
        <begin position="647"/>
        <end position="674"/>
    </location>
</feature>
<dbReference type="InterPro" id="IPR036390">
    <property type="entry name" value="WH_DNA-bd_sf"/>
</dbReference>
<reference evidence="7 8" key="1">
    <citation type="submission" date="2019-07" db="EMBL/GenBank/DDBJ databases">
        <title>Paenibacillus thiaminolyticus NRRL B-4156.</title>
        <authorList>
            <person name="Hehnly C."/>
            <person name="Zhang L."/>
        </authorList>
    </citation>
    <scope>NUCLEOTIDE SEQUENCE [LARGE SCALE GENOMIC DNA]</scope>
    <source>
        <strain evidence="7 8">NRRL B-4156</strain>
    </source>
</reference>
<dbReference type="InterPro" id="IPR018541">
    <property type="entry name" value="Ftsk_gamma"/>
</dbReference>
<dbReference type="InterPro" id="IPR000641">
    <property type="entry name" value="CbxX/CfxQ"/>
</dbReference>
<reference evidence="6 9" key="2">
    <citation type="submission" date="2022-05" db="EMBL/GenBank/DDBJ databases">
        <title>Genome Sequencing of Bee-Associated Microbes.</title>
        <authorList>
            <person name="Dunlap C."/>
        </authorList>
    </citation>
    <scope>NUCLEOTIDE SEQUENCE [LARGE SCALE GENOMIC DNA]</scope>
    <source>
        <strain evidence="6 9">NRRL B-14613</strain>
    </source>
</reference>
<keyword evidence="1" id="KW-0547">Nucleotide-binding</keyword>
<dbReference type="Proteomes" id="UP000315377">
    <property type="component" value="Chromosome"/>
</dbReference>
<dbReference type="PANTHER" id="PTHR43392">
    <property type="entry name" value="AAA-TYPE ATPASE FAMILY PROTEIN / ANKYRIN REPEAT FAMILY PROTEIN"/>
    <property type="match status" value="1"/>
</dbReference>
<evidence type="ECO:0000256" key="3">
    <source>
        <dbReference type="SAM" id="Coils"/>
    </source>
</evidence>
<dbReference type="SUPFAM" id="SSF52540">
    <property type="entry name" value="P-loop containing nucleoside triphosphate hydrolases"/>
    <property type="match status" value="1"/>
</dbReference>
<gene>
    <name evidence="7" type="ORF">FLT43_27175</name>
    <name evidence="6" type="ORF">M5W83_14925</name>
</gene>
<keyword evidence="9" id="KW-1185">Reference proteome</keyword>
<organism evidence="7 8">
    <name type="scientific">Paenibacillus thiaminolyticus</name>
    <name type="common">Bacillus thiaminolyticus</name>
    <dbReference type="NCBI Taxonomy" id="49283"/>
    <lineage>
        <taxon>Bacteria</taxon>
        <taxon>Bacillati</taxon>
        <taxon>Bacillota</taxon>
        <taxon>Bacilli</taxon>
        <taxon>Bacillales</taxon>
        <taxon>Paenibacillaceae</taxon>
        <taxon>Paenibacillus</taxon>
    </lineage>
</organism>
<dbReference type="GO" id="GO:0005524">
    <property type="term" value="F:ATP binding"/>
    <property type="evidence" value="ECO:0007669"/>
    <property type="project" value="UniProtKB-KW"/>
</dbReference>
<dbReference type="RefSeq" id="WP_087443012.1">
    <property type="nucleotide sequence ID" value="NZ_CABMNB010000029.1"/>
</dbReference>
<keyword evidence="3" id="KW-0175">Coiled coil</keyword>
<dbReference type="PANTHER" id="PTHR43392:SF2">
    <property type="entry name" value="AAA-TYPE ATPASE FAMILY PROTEIN _ ANKYRIN REPEAT FAMILY PROTEIN"/>
    <property type="match status" value="1"/>
</dbReference>
<dbReference type="EMBL" id="JAMDMM010000026">
    <property type="protein sequence ID" value="MCY9608440.1"/>
    <property type="molecule type" value="Genomic_DNA"/>
</dbReference>
<dbReference type="Gene3D" id="1.10.10.10">
    <property type="entry name" value="Winged helix-like DNA-binding domain superfamily/Winged helix DNA-binding domain"/>
    <property type="match status" value="2"/>
</dbReference>
<dbReference type="GO" id="GO:0016887">
    <property type="term" value="F:ATP hydrolysis activity"/>
    <property type="evidence" value="ECO:0007669"/>
    <property type="project" value="TreeGrafter"/>
</dbReference>
<dbReference type="AlphaFoldDB" id="A0AAP9E143"/>
<dbReference type="InterPro" id="IPR036388">
    <property type="entry name" value="WH-like_DNA-bd_sf"/>
</dbReference>
<evidence type="ECO:0000313" key="8">
    <source>
        <dbReference type="Proteomes" id="UP000315377"/>
    </source>
</evidence>
<evidence type="ECO:0000256" key="4">
    <source>
        <dbReference type="SAM" id="MobiDB-lite"/>
    </source>
</evidence>
<feature type="compositionally biased region" description="Acidic residues" evidence="4">
    <location>
        <begin position="76"/>
        <end position="96"/>
    </location>
</feature>
<dbReference type="InterPro" id="IPR027417">
    <property type="entry name" value="P-loop_NTPase"/>
</dbReference>
<evidence type="ECO:0000256" key="1">
    <source>
        <dbReference type="ARBA" id="ARBA00022741"/>
    </source>
</evidence>
<dbReference type="Proteomes" id="UP001209276">
    <property type="component" value="Unassembled WGS sequence"/>
</dbReference>
<evidence type="ECO:0000259" key="5">
    <source>
        <dbReference type="SMART" id="SM00843"/>
    </source>
</evidence>
<evidence type="ECO:0000313" key="7">
    <source>
        <dbReference type="EMBL" id="QDM46726.1"/>
    </source>
</evidence>
<evidence type="ECO:0000256" key="2">
    <source>
        <dbReference type="ARBA" id="ARBA00022840"/>
    </source>
</evidence>
<dbReference type="SMART" id="SM00843">
    <property type="entry name" value="Ftsk_gamma"/>
    <property type="match status" value="1"/>
</dbReference>
<dbReference type="InterPro" id="IPR050773">
    <property type="entry name" value="CbxX/CfxQ_RuBisCO_ESX"/>
</dbReference>
<accession>A0AAP9E143</accession>
<name>A0AAP9E143_PANTH</name>
<sequence>MLALRILRGLVNLIIIIVLWAILKNIWEPAAYIFVPLFAVVMFSGLNNRTEQGNEAGRHDEQAEALNEWDGHGNDGDEYDVDEYGEDDDEEDEEDEEYDELVEDAAVIVAQAGYASLELLEAELDIHEEDAEYILNELEEYGIVDEASSDSSVRKVLLTPAGVQALVNSWHEYEDDEEEYEGDNGDDEDEAGWHSLRDERVKNAAAVVVDTGYASAYLLQSHLAVDTERATELLHILEACHIVGPADGHRTERSVLVTPAWMERELGEVYEEKEAKNGIAGLLQQLDALHGMDAAKLHIRQLVDVLSEMNEREDRGFDTYELRMNMIFAGLPGMGQMTIARIVGKILYEMDILYEGDVVVVPFCELLGSDPFTTSAQVHDALEGASGNVVVIPDLYRLSEPGAPEQGSEAIHALLSYLDQCNEEIVVILSGAPNRLNSLLDKYIGIRTFFPYLIPFLRTATTAGGNIADATDEHFYQFERPSLSEERVVPEMPALVSPPREDEGTKTVAPQCESVQQNEVRLEQDGVPHSEVRLEQDGVRQNEVRLGQDGVRQNEVRLEPDVVQAERFDWEAELSRIEELHGQRATLAEWEEQLHAYHERKAKGMYADAPPACFVFKGGTESGRASLAQWLAGLYKHYGIVAQGHVVTAELRDIRSMQELNEQLQNRLQQAEGGLLVVHIHELGSAADRVQAERAVADALMKATDKMNADKVIVIEGSEEEVKAFLDVSSVLRMRFSKQIELERVAAGKA</sequence>
<dbReference type="EMBL" id="CP041405">
    <property type="protein sequence ID" value="QDM46726.1"/>
    <property type="molecule type" value="Genomic_DNA"/>
</dbReference>
<evidence type="ECO:0000313" key="9">
    <source>
        <dbReference type="Proteomes" id="UP001209276"/>
    </source>
</evidence>
<dbReference type="Pfam" id="PF09397">
    <property type="entry name" value="FtsK_gamma"/>
    <property type="match status" value="1"/>
</dbReference>
<proteinExistence type="predicted"/>
<dbReference type="SUPFAM" id="SSF46785">
    <property type="entry name" value="Winged helix' DNA-binding domain"/>
    <property type="match status" value="2"/>
</dbReference>
<dbReference type="Gene3D" id="3.40.50.300">
    <property type="entry name" value="P-loop containing nucleotide triphosphate hydrolases"/>
    <property type="match status" value="2"/>
</dbReference>
<evidence type="ECO:0000313" key="6">
    <source>
        <dbReference type="EMBL" id="MCY9608440.1"/>
    </source>
</evidence>
<dbReference type="GeneID" id="76999645"/>
<feature type="domain" description="FtsK gamma" evidence="5">
    <location>
        <begin position="194"/>
        <end position="260"/>
    </location>
</feature>
<keyword evidence="2" id="KW-0067">ATP-binding</keyword>